<proteinExistence type="inferred from homology"/>
<organism evidence="8 9">
    <name type="scientific">Gordonia soli NBRC 108243</name>
    <dbReference type="NCBI Taxonomy" id="1223545"/>
    <lineage>
        <taxon>Bacteria</taxon>
        <taxon>Bacillati</taxon>
        <taxon>Actinomycetota</taxon>
        <taxon>Actinomycetes</taxon>
        <taxon>Mycobacteriales</taxon>
        <taxon>Gordoniaceae</taxon>
        <taxon>Gordonia</taxon>
    </lineage>
</organism>
<dbReference type="InterPro" id="IPR036390">
    <property type="entry name" value="WH_DNA-bd_sf"/>
</dbReference>
<dbReference type="SUPFAM" id="SSF46785">
    <property type="entry name" value="Winged helix' DNA-binding domain"/>
    <property type="match status" value="1"/>
</dbReference>
<dbReference type="Gene3D" id="1.10.10.10">
    <property type="entry name" value="Winged helix-like DNA-binding domain superfamily/Winged helix DNA-binding domain"/>
    <property type="match status" value="1"/>
</dbReference>
<dbReference type="InterPro" id="IPR005119">
    <property type="entry name" value="LysR_subst-bd"/>
</dbReference>
<sequence length="352" mass="36795">MLDVRRLRLLRELSHRGTIAAVAEALAYTPSAVSQQLTALEREAGVALLERTGRRVRLTPAAVGLVRHAETVLAALAEAEAGLARARADVVGPLRIGVFPSAVVALLTPALVSLSTDHPAVDLMVTELDPSGVPDALRDGRLDVALVQEYDHVPAVADAGLYTEHLLDEVVHLADGDLRSPGDSDLRSPGDSDLRSPGDSDLRAPGDETTPGDLLGKYRDSDWIAGTPGTLCHSLTVRVCEAAGFTPRIRHHADDFGTVLALVGAGQGTALVPDLGIPRPDGARGAPPVMLTPLPIRRRTHLACRRGTESDPVIAAARSALGVAAARVGTDPATTGPASAAAPGHRRRPDLR</sequence>
<dbReference type="Gene3D" id="3.40.190.10">
    <property type="entry name" value="Periplasmic binding protein-like II"/>
    <property type="match status" value="3"/>
</dbReference>
<dbReference type="STRING" id="1223545.GS4_02_01830"/>
<gene>
    <name evidence="8" type="ORF">GS4_02_01830</name>
</gene>
<evidence type="ECO:0000256" key="4">
    <source>
        <dbReference type="ARBA" id="ARBA00023159"/>
    </source>
</evidence>
<dbReference type="PANTHER" id="PTHR30346">
    <property type="entry name" value="TRANSCRIPTIONAL DUAL REGULATOR HCAR-RELATED"/>
    <property type="match status" value="1"/>
</dbReference>
<evidence type="ECO:0000259" key="7">
    <source>
        <dbReference type="PROSITE" id="PS50931"/>
    </source>
</evidence>
<feature type="compositionally biased region" description="Low complexity" evidence="6">
    <location>
        <begin position="328"/>
        <end position="343"/>
    </location>
</feature>
<accession>M0QGF0</accession>
<comment type="similarity">
    <text evidence="1">Belongs to the LysR transcriptional regulatory family.</text>
</comment>
<reference evidence="8 9" key="1">
    <citation type="submission" date="2013-01" db="EMBL/GenBank/DDBJ databases">
        <title>Whole genome shotgun sequence of Gordonia soli NBRC 108243.</title>
        <authorList>
            <person name="Isaki-Nakamura S."/>
            <person name="Hosoyama A."/>
            <person name="Tsuchikane K."/>
            <person name="Ando Y."/>
            <person name="Baba S."/>
            <person name="Ohji S."/>
            <person name="Hamada M."/>
            <person name="Tamura T."/>
            <person name="Yamazoe A."/>
            <person name="Yamazaki S."/>
            <person name="Fujita N."/>
        </authorList>
    </citation>
    <scope>NUCLEOTIDE SEQUENCE [LARGE SCALE GENOMIC DNA]</scope>
    <source>
        <strain evidence="8 9">NBRC 108243</strain>
    </source>
</reference>
<dbReference type="eggNOG" id="COG0583">
    <property type="taxonomic scope" value="Bacteria"/>
</dbReference>
<dbReference type="InterPro" id="IPR000847">
    <property type="entry name" value="LysR_HTH_N"/>
</dbReference>
<name>M0QGF0_9ACTN</name>
<dbReference type="Pfam" id="PF03466">
    <property type="entry name" value="LysR_substrate"/>
    <property type="match status" value="2"/>
</dbReference>
<dbReference type="SUPFAM" id="SSF53850">
    <property type="entry name" value="Periplasmic binding protein-like II"/>
    <property type="match status" value="1"/>
</dbReference>
<evidence type="ECO:0000256" key="3">
    <source>
        <dbReference type="ARBA" id="ARBA00023125"/>
    </source>
</evidence>
<evidence type="ECO:0000313" key="8">
    <source>
        <dbReference type="EMBL" id="GAC66472.1"/>
    </source>
</evidence>
<feature type="compositionally biased region" description="Basic and acidic residues" evidence="6">
    <location>
        <begin position="178"/>
        <end position="206"/>
    </location>
</feature>
<evidence type="ECO:0000256" key="5">
    <source>
        <dbReference type="ARBA" id="ARBA00023163"/>
    </source>
</evidence>
<keyword evidence="2" id="KW-0805">Transcription regulation</keyword>
<evidence type="ECO:0000256" key="1">
    <source>
        <dbReference type="ARBA" id="ARBA00009437"/>
    </source>
</evidence>
<dbReference type="Pfam" id="PF00126">
    <property type="entry name" value="HTH_1"/>
    <property type="match status" value="1"/>
</dbReference>
<dbReference type="AlphaFoldDB" id="M0QGF0"/>
<keyword evidence="3" id="KW-0238">DNA-binding</keyword>
<keyword evidence="5" id="KW-0804">Transcription</keyword>
<dbReference type="GO" id="GO:0032993">
    <property type="term" value="C:protein-DNA complex"/>
    <property type="evidence" value="ECO:0007669"/>
    <property type="project" value="TreeGrafter"/>
</dbReference>
<protein>
    <submittedName>
        <fullName evidence="8">Putative LysR family transcriptional regulator</fullName>
    </submittedName>
</protein>
<dbReference type="Proteomes" id="UP000011666">
    <property type="component" value="Unassembled WGS sequence"/>
</dbReference>
<dbReference type="OrthoDB" id="4131546at2"/>
<dbReference type="InterPro" id="IPR036388">
    <property type="entry name" value="WH-like_DNA-bd_sf"/>
</dbReference>
<dbReference type="GO" id="GO:0003677">
    <property type="term" value="F:DNA binding"/>
    <property type="evidence" value="ECO:0007669"/>
    <property type="project" value="UniProtKB-KW"/>
</dbReference>
<keyword evidence="4" id="KW-0010">Activator</keyword>
<dbReference type="GO" id="GO:0003700">
    <property type="term" value="F:DNA-binding transcription factor activity"/>
    <property type="evidence" value="ECO:0007669"/>
    <property type="project" value="InterPro"/>
</dbReference>
<evidence type="ECO:0000256" key="2">
    <source>
        <dbReference type="ARBA" id="ARBA00023015"/>
    </source>
</evidence>
<dbReference type="EMBL" id="BANX01000002">
    <property type="protein sequence ID" value="GAC66472.1"/>
    <property type="molecule type" value="Genomic_DNA"/>
</dbReference>
<evidence type="ECO:0000313" key="9">
    <source>
        <dbReference type="Proteomes" id="UP000011666"/>
    </source>
</evidence>
<dbReference type="PROSITE" id="PS50931">
    <property type="entry name" value="HTH_LYSR"/>
    <property type="match status" value="1"/>
</dbReference>
<feature type="domain" description="HTH lysR-type" evidence="7">
    <location>
        <begin position="2"/>
        <end position="59"/>
    </location>
</feature>
<feature type="region of interest" description="Disordered" evidence="6">
    <location>
        <begin position="178"/>
        <end position="215"/>
    </location>
</feature>
<dbReference type="PANTHER" id="PTHR30346:SF29">
    <property type="entry name" value="LYSR SUBSTRATE-BINDING"/>
    <property type="match status" value="1"/>
</dbReference>
<feature type="region of interest" description="Disordered" evidence="6">
    <location>
        <begin position="328"/>
        <end position="352"/>
    </location>
</feature>
<dbReference type="RefSeq" id="WP_007616725.1">
    <property type="nucleotide sequence ID" value="NZ_BANX01000002.1"/>
</dbReference>
<keyword evidence="9" id="KW-1185">Reference proteome</keyword>
<evidence type="ECO:0000256" key="6">
    <source>
        <dbReference type="SAM" id="MobiDB-lite"/>
    </source>
</evidence>
<comment type="caution">
    <text evidence="8">The sequence shown here is derived from an EMBL/GenBank/DDBJ whole genome shotgun (WGS) entry which is preliminary data.</text>
</comment>